<keyword evidence="1" id="KW-0472">Membrane</keyword>
<comment type="caution">
    <text evidence="2">The sequence shown here is derived from an EMBL/GenBank/DDBJ whole genome shotgun (WGS) entry which is preliminary data.</text>
</comment>
<gene>
    <name evidence="2" type="ORF">SDC9_184213</name>
</gene>
<keyword evidence="1" id="KW-0812">Transmembrane</keyword>
<organism evidence="2">
    <name type="scientific">bioreactor metagenome</name>
    <dbReference type="NCBI Taxonomy" id="1076179"/>
    <lineage>
        <taxon>unclassified sequences</taxon>
        <taxon>metagenomes</taxon>
        <taxon>ecological metagenomes</taxon>
    </lineage>
</organism>
<feature type="transmembrane region" description="Helical" evidence="1">
    <location>
        <begin position="12"/>
        <end position="31"/>
    </location>
</feature>
<dbReference type="AlphaFoldDB" id="A0A645HMM2"/>
<protein>
    <submittedName>
        <fullName evidence="2">Uncharacterized protein</fullName>
    </submittedName>
</protein>
<reference evidence="2" key="1">
    <citation type="submission" date="2019-08" db="EMBL/GenBank/DDBJ databases">
        <authorList>
            <person name="Kucharzyk K."/>
            <person name="Murdoch R.W."/>
            <person name="Higgins S."/>
            <person name="Loffler F."/>
        </authorList>
    </citation>
    <scope>NUCLEOTIDE SEQUENCE</scope>
</reference>
<evidence type="ECO:0000313" key="2">
    <source>
        <dbReference type="EMBL" id="MPN36703.1"/>
    </source>
</evidence>
<name>A0A645HMM2_9ZZZZ</name>
<evidence type="ECO:0000256" key="1">
    <source>
        <dbReference type="SAM" id="Phobius"/>
    </source>
</evidence>
<proteinExistence type="predicted"/>
<keyword evidence="1" id="KW-1133">Transmembrane helix</keyword>
<accession>A0A645HMM2</accession>
<dbReference type="EMBL" id="VSSQ01090984">
    <property type="protein sequence ID" value="MPN36703.1"/>
    <property type="molecule type" value="Genomic_DNA"/>
</dbReference>
<sequence>MYPIPEAVAIEVVSAALTMSGIINIIAALITGINAPRFILSALLTLVFPSKTSLAFSVNP</sequence>